<organism evidence="8 9">
    <name type="scientific">Ophiostoma piceae (strain UAMH 11346)</name>
    <name type="common">Sap stain fungus</name>
    <dbReference type="NCBI Taxonomy" id="1262450"/>
    <lineage>
        <taxon>Eukaryota</taxon>
        <taxon>Fungi</taxon>
        <taxon>Dikarya</taxon>
        <taxon>Ascomycota</taxon>
        <taxon>Pezizomycotina</taxon>
        <taxon>Sordariomycetes</taxon>
        <taxon>Sordariomycetidae</taxon>
        <taxon>Ophiostomatales</taxon>
        <taxon>Ophiostomataceae</taxon>
        <taxon>Ophiostoma</taxon>
    </lineage>
</organism>
<evidence type="ECO:0000259" key="7">
    <source>
        <dbReference type="Pfam" id="PF00327"/>
    </source>
</evidence>
<proteinExistence type="inferred from homology"/>
<dbReference type="GO" id="GO:0003735">
    <property type="term" value="F:structural constituent of ribosome"/>
    <property type="evidence" value="ECO:0007669"/>
    <property type="project" value="InterPro"/>
</dbReference>
<keyword evidence="3 5" id="KW-0687">Ribonucleoprotein</keyword>
<reference evidence="8 9" key="1">
    <citation type="journal article" date="2013" name="BMC Genomics">
        <title>The genome and transcriptome of the pine saprophyte Ophiostoma piceae, and a comparison with the bark beetle-associated pine pathogen Grosmannia clavigera.</title>
        <authorList>
            <person name="Haridas S."/>
            <person name="Wang Y."/>
            <person name="Lim L."/>
            <person name="Massoumi Alamouti S."/>
            <person name="Jackman S."/>
            <person name="Docking R."/>
            <person name="Robertson G."/>
            <person name="Birol I."/>
            <person name="Bohlmann J."/>
            <person name="Breuil C."/>
        </authorList>
    </citation>
    <scope>NUCLEOTIDE SEQUENCE [LARGE SCALE GENOMIC DNA]</scope>
    <source>
        <strain evidence="8 9">UAMH 11346</strain>
    </source>
</reference>
<dbReference type="PANTHER" id="PTHR15892">
    <property type="entry name" value="MITOCHONDRIAL RIBOSOMAL PROTEIN L30"/>
    <property type="match status" value="1"/>
</dbReference>
<evidence type="ECO:0000256" key="4">
    <source>
        <dbReference type="ARBA" id="ARBA00035281"/>
    </source>
</evidence>
<dbReference type="Proteomes" id="UP000016923">
    <property type="component" value="Unassembled WGS sequence"/>
</dbReference>
<dbReference type="OMA" id="FYKITQT"/>
<dbReference type="eggNOG" id="ENOG502S7S3">
    <property type="taxonomic scope" value="Eukaryota"/>
</dbReference>
<evidence type="ECO:0000256" key="3">
    <source>
        <dbReference type="ARBA" id="ARBA00023274"/>
    </source>
</evidence>
<dbReference type="HAMAP" id="MF_01371_B">
    <property type="entry name" value="Ribosomal_uL30_B"/>
    <property type="match status" value="1"/>
</dbReference>
<dbReference type="EMBL" id="KE148157">
    <property type="protein sequence ID" value="EPE05300.1"/>
    <property type="molecule type" value="Genomic_DNA"/>
</dbReference>
<dbReference type="SUPFAM" id="SSF55129">
    <property type="entry name" value="Ribosomal protein L30p/L7e"/>
    <property type="match status" value="1"/>
</dbReference>
<dbReference type="InterPro" id="IPR018038">
    <property type="entry name" value="Ribosomal_uL30_CS"/>
</dbReference>
<dbReference type="InterPro" id="IPR005996">
    <property type="entry name" value="Ribosomal_uL30_bac-type"/>
</dbReference>
<feature type="domain" description="Large ribosomal subunit protein uL30-like ferredoxin-like fold" evidence="7">
    <location>
        <begin position="4"/>
        <end position="54"/>
    </location>
</feature>
<keyword evidence="9" id="KW-1185">Reference proteome</keyword>
<dbReference type="Pfam" id="PF00327">
    <property type="entry name" value="Ribosomal_L30"/>
    <property type="match status" value="1"/>
</dbReference>
<sequence length="98" mass="10817">MSFFKITLQRSAIGLPQRTRDVLAALGLRKRHQVVVHAVNPSIAGLVFSVKELVQVSEVSTNREETLAKVKAARRPAPGFTIVSRRHEQTTQDAPESS</sequence>
<evidence type="ECO:0000256" key="2">
    <source>
        <dbReference type="ARBA" id="ARBA00022980"/>
    </source>
</evidence>
<dbReference type="CDD" id="cd01658">
    <property type="entry name" value="Ribosomal_L30"/>
    <property type="match status" value="1"/>
</dbReference>
<accession>S3CWW0</accession>
<evidence type="ECO:0000256" key="1">
    <source>
        <dbReference type="ARBA" id="ARBA00007594"/>
    </source>
</evidence>
<evidence type="ECO:0000313" key="9">
    <source>
        <dbReference type="Proteomes" id="UP000016923"/>
    </source>
</evidence>
<dbReference type="GO" id="GO:0015934">
    <property type="term" value="C:large ribosomal subunit"/>
    <property type="evidence" value="ECO:0007669"/>
    <property type="project" value="InterPro"/>
</dbReference>
<dbReference type="NCBIfam" id="TIGR01308">
    <property type="entry name" value="rpmD_bact"/>
    <property type="match status" value="1"/>
</dbReference>
<dbReference type="GO" id="GO:0005739">
    <property type="term" value="C:mitochondrion"/>
    <property type="evidence" value="ECO:0007669"/>
    <property type="project" value="TreeGrafter"/>
</dbReference>
<dbReference type="GO" id="GO:0006412">
    <property type="term" value="P:translation"/>
    <property type="evidence" value="ECO:0007669"/>
    <property type="project" value="InterPro"/>
</dbReference>
<dbReference type="Gene3D" id="3.30.1390.20">
    <property type="entry name" value="Ribosomal protein L30, ferredoxin-like fold domain"/>
    <property type="match status" value="1"/>
</dbReference>
<gene>
    <name evidence="8" type="ORF">F503_03905</name>
</gene>
<protein>
    <recommendedName>
        <fullName evidence="4">Large ribosomal subunit protein uL30m</fullName>
    </recommendedName>
</protein>
<evidence type="ECO:0000256" key="6">
    <source>
        <dbReference type="SAM" id="MobiDB-lite"/>
    </source>
</evidence>
<evidence type="ECO:0000256" key="5">
    <source>
        <dbReference type="RuleBase" id="RU003734"/>
    </source>
</evidence>
<dbReference type="VEuPathDB" id="FungiDB:F503_03905"/>
<dbReference type="HOGENOM" id="CLU_131047_0_2_1"/>
<evidence type="ECO:0000313" key="8">
    <source>
        <dbReference type="EMBL" id="EPE05300.1"/>
    </source>
</evidence>
<dbReference type="InterPro" id="IPR016082">
    <property type="entry name" value="Ribosomal_uL30_ferredoxin-like"/>
</dbReference>
<dbReference type="InterPro" id="IPR036919">
    <property type="entry name" value="Ribo_uL30_ferredoxin-like_sf"/>
</dbReference>
<dbReference type="AlphaFoldDB" id="S3CWW0"/>
<keyword evidence="2 5" id="KW-0689">Ribosomal protein</keyword>
<dbReference type="OrthoDB" id="509901at2759"/>
<dbReference type="STRING" id="1262450.S3CWW0"/>
<dbReference type="PANTHER" id="PTHR15892:SF2">
    <property type="entry name" value="LARGE RIBOSOMAL SUBUNIT PROTEIN UL30M"/>
    <property type="match status" value="1"/>
</dbReference>
<comment type="similarity">
    <text evidence="1 5">Belongs to the universal ribosomal protein uL30 family.</text>
</comment>
<name>S3CWW0_OPHP1</name>
<feature type="region of interest" description="Disordered" evidence="6">
    <location>
        <begin position="78"/>
        <end position="98"/>
    </location>
</feature>
<dbReference type="PROSITE" id="PS00634">
    <property type="entry name" value="RIBOSOMAL_L30"/>
    <property type="match status" value="1"/>
</dbReference>